<dbReference type="GO" id="GO:0016787">
    <property type="term" value="F:hydrolase activity"/>
    <property type="evidence" value="ECO:0007669"/>
    <property type="project" value="UniProtKB-KW"/>
</dbReference>
<evidence type="ECO:0000313" key="3">
    <source>
        <dbReference type="EMBL" id="AEB10526.1"/>
    </source>
</evidence>
<dbReference type="Gene3D" id="2.40.50.140">
    <property type="entry name" value="Nucleic acid-binding proteins"/>
    <property type="match status" value="1"/>
</dbReference>
<dbReference type="EMBL" id="CP002629">
    <property type="protein sequence ID" value="AEB10526.1"/>
    <property type="molecule type" value="Genomic_DNA"/>
</dbReference>
<dbReference type="GO" id="GO:0003676">
    <property type="term" value="F:nucleic acid binding"/>
    <property type="evidence" value="ECO:0007669"/>
    <property type="project" value="InterPro"/>
</dbReference>
<accession>F2NIQ1</accession>
<dbReference type="SMART" id="SM00471">
    <property type="entry name" value="HDc"/>
    <property type="match status" value="1"/>
</dbReference>
<dbReference type="InterPro" id="IPR012340">
    <property type="entry name" value="NA-bd_OB-fold"/>
</dbReference>
<dbReference type="CDD" id="cd00077">
    <property type="entry name" value="HDc"/>
    <property type="match status" value="1"/>
</dbReference>
<proteinExistence type="predicted"/>
<dbReference type="PANTHER" id="PTHR37294">
    <property type="entry name" value="3'-5' EXORIBONUCLEASE YHAM"/>
    <property type="match status" value="1"/>
</dbReference>
<dbReference type="eggNOG" id="COG3481">
    <property type="taxonomic scope" value="Bacteria"/>
</dbReference>
<dbReference type="SUPFAM" id="SSF50249">
    <property type="entry name" value="Nucleic acid-binding proteins"/>
    <property type="match status" value="1"/>
</dbReference>
<reference evidence="3 4" key="1">
    <citation type="journal article" date="2011" name="Stand. Genomic Sci.">
        <title>Complete genome sequence of the acetate-degrading sulfate reducer Desulfobacca acetoxidans type strain (ASRB2).</title>
        <authorList>
            <person name="Goker M."/>
            <person name="Teshima H."/>
            <person name="Lapidus A."/>
            <person name="Nolan M."/>
            <person name="Lucas S."/>
            <person name="Hammon N."/>
            <person name="Deshpande S."/>
            <person name="Cheng J.F."/>
            <person name="Tapia R."/>
            <person name="Han C."/>
            <person name="Goodwin L."/>
            <person name="Pitluck S."/>
            <person name="Huntemann M."/>
            <person name="Liolios K."/>
            <person name="Ivanova N."/>
            <person name="Pagani I."/>
            <person name="Mavromatis K."/>
            <person name="Ovchinikova G."/>
            <person name="Pati A."/>
            <person name="Chen A."/>
            <person name="Palaniappan K."/>
            <person name="Land M."/>
            <person name="Hauser L."/>
            <person name="Brambilla E.M."/>
            <person name="Rohde M."/>
            <person name="Spring S."/>
            <person name="Detter J.C."/>
            <person name="Woyke T."/>
            <person name="Bristow J."/>
            <person name="Eisen J.A."/>
            <person name="Markowitz V."/>
            <person name="Hugenholtz P."/>
            <person name="Kyrpides N.C."/>
            <person name="Klenk H.P."/>
        </authorList>
    </citation>
    <scope>NUCLEOTIDE SEQUENCE [LARGE SCALE GENOMIC DNA]</scope>
    <source>
        <strain evidence="4">ATCC 700848 / DSM 11109 / ASRB2</strain>
    </source>
</reference>
<dbReference type="Gene3D" id="1.10.3210.10">
    <property type="entry name" value="Hypothetical protein af1432"/>
    <property type="match status" value="1"/>
</dbReference>
<evidence type="ECO:0000259" key="2">
    <source>
        <dbReference type="SMART" id="SM00471"/>
    </source>
</evidence>
<protein>
    <submittedName>
        <fullName evidence="3">Metal dependent phosphohydrolase</fullName>
    </submittedName>
</protein>
<dbReference type="CDD" id="cd04492">
    <property type="entry name" value="YhaM_OBF_like"/>
    <property type="match status" value="1"/>
</dbReference>
<sequence length="337" mass="38527">MAHEFVVNLKEGIDIQQFFIVRQVEERLTRKGEPYLAMVLADKSGAIPCKVWSNVRQEFPGSFQTGDYVGVVGRVESYNGELQLNIKKIWTLEQILQVKKEAKDFDASLLHACTAYDRQQMWGELEDLVQEHLTGPLRDLVQRLMSDHAEAWQAAPAARHNHHAYFGGLLEHTWFVGRLAQQVAAFYPDINRELALAGAILHDIGKLKELAKPYSPEYTTVGQLLGHIVLGLEMIRQTATAIEFPDPELLLQLEHIIISHHGYQEFGSPTPPKTREALMVYFLDDLDAKLKMFEQHLKADTSERRFTAYHRLLQRELYKAIEEPGEPAEEQEMGDIN</sequence>
<keyword evidence="4" id="KW-1185">Reference proteome</keyword>
<dbReference type="Proteomes" id="UP000000483">
    <property type="component" value="Chromosome"/>
</dbReference>
<organism evidence="3 4">
    <name type="scientific">Desulfobacca acetoxidans (strain ATCC 700848 / DSM 11109 / ASRB2)</name>
    <dbReference type="NCBI Taxonomy" id="880072"/>
    <lineage>
        <taxon>Bacteria</taxon>
        <taxon>Pseudomonadati</taxon>
        <taxon>Thermodesulfobacteriota</taxon>
        <taxon>Desulfobaccia</taxon>
        <taxon>Desulfobaccales</taxon>
        <taxon>Desulfobaccaceae</taxon>
        <taxon>Desulfobacca</taxon>
    </lineage>
</organism>
<dbReference type="Pfam" id="PF01966">
    <property type="entry name" value="HD"/>
    <property type="match status" value="1"/>
</dbReference>
<keyword evidence="1 3" id="KW-0378">Hydrolase</keyword>
<dbReference type="AlphaFoldDB" id="F2NIQ1"/>
<gene>
    <name evidence="3" type="ordered locus">Desac_2712</name>
</gene>
<dbReference type="InterPro" id="IPR050798">
    <property type="entry name" value="YhaM_exoribonuc/phosphodiest"/>
</dbReference>
<feature type="domain" description="HD/PDEase" evidence="2">
    <location>
        <begin position="165"/>
        <end position="298"/>
    </location>
</feature>
<dbReference type="InterPro" id="IPR003607">
    <property type="entry name" value="HD/PDEase_dom"/>
</dbReference>
<dbReference type="InterPro" id="IPR004365">
    <property type="entry name" value="NA-bd_OB_tRNA"/>
</dbReference>
<dbReference type="OrthoDB" id="9778453at2"/>
<dbReference type="STRING" id="880072.Desac_2712"/>
<dbReference type="Pfam" id="PF01336">
    <property type="entry name" value="tRNA_anti-codon"/>
    <property type="match status" value="1"/>
</dbReference>
<dbReference type="RefSeq" id="WP_013707635.1">
    <property type="nucleotide sequence ID" value="NC_015388.1"/>
</dbReference>
<dbReference type="KEGG" id="dao:Desac_2712"/>
<dbReference type="InterPro" id="IPR006675">
    <property type="entry name" value="HDIG_dom"/>
</dbReference>
<dbReference type="PANTHER" id="PTHR37294:SF1">
    <property type="entry name" value="3'-5' EXORIBONUCLEASE YHAM"/>
    <property type="match status" value="1"/>
</dbReference>
<name>F2NIQ1_DESAR</name>
<reference evidence="4" key="2">
    <citation type="submission" date="2011-03" db="EMBL/GenBank/DDBJ databases">
        <title>The complete genome of Desulfobacca acetoxidans DSM 11109.</title>
        <authorList>
            <consortium name="US DOE Joint Genome Institute (JGI-PGF)"/>
            <person name="Lucas S."/>
            <person name="Copeland A."/>
            <person name="Lapidus A."/>
            <person name="Bruce D."/>
            <person name="Goodwin L."/>
            <person name="Pitluck S."/>
            <person name="Peters L."/>
            <person name="Kyrpides N."/>
            <person name="Mavromatis K."/>
            <person name="Ivanova N."/>
            <person name="Ovchinnikova G."/>
            <person name="Teshima H."/>
            <person name="Detter J.C."/>
            <person name="Han C."/>
            <person name="Land M."/>
            <person name="Hauser L."/>
            <person name="Markowitz V."/>
            <person name="Cheng J.-F."/>
            <person name="Hugenholtz P."/>
            <person name="Woyke T."/>
            <person name="Wu D."/>
            <person name="Spring S."/>
            <person name="Schueler E."/>
            <person name="Brambilla E."/>
            <person name="Klenk H.-P."/>
            <person name="Eisen J.A."/>
        </authorList>
    </citation>
    <scope>NUCLEOTIDE SEQUENCE [LARGE SCALE GENOMIC DNA]</scope>
    <source>
        <strain evidence="4">ATCC 700848 / DSM 11109 / ASRB2</strain>
    </source>
</reference>
<dbReference type="HOGENOM" id="CLU_056349_2_0_7"/>
<evidence type="ECO:0000256" key="1">
    <source>
        <dbReference type="ARBA" id="ARBA00022801"/>
    </source>
</evidence>
<dbReference type="SUPFAM" id="SSF109604">
    <property type="entry name" value="HD-domain/PDEase-like"/>
    <property type="match status" value="1"/>
</dbReference>
<dbReference type="NCBIfam" id="TIGR00277">
    <property type="entry name" value="HDIG"/>
    <property type="match status" value="1"/>
</dbReference>
<dbReference type="InterPro" id="IPR006674">
    <property type="entry name" value="HD_domain"/>
</dbReference>
<dbReference type="GO" id="GO:0031125">
    <property type="term" value="P:rRNA 3'-end processing"/>
    <property type="evidence" value="ECO:0007669"/>
    <property type="project" value="TreeGrafter"/>
</dbReference>
<evidence type="ECO:0000313" key="4">
    <source>
        <dbReference type="Proteomes" id="UP000000483"/>
    </source>
</evidence>